<evidence type="ECO:0000313" key="1">
    <source>
        <dbReference type="EMBL" id="EAZ90176.1"/>
    </source>
</evidence>
<name>A3ITJ5_9CHRO</name>
<gene>
    <name evidence="1" type="ORF">CY0110_30538</name>
</gene>
<organism evidence="1 2">
    <name type="scientific">Crocosphaera chwakensis CCY0110</name>
    <dbReference type="NCBI Taxonomy" id="391612"/>
    <lineage>
        <taxon>Bacteria</taxon>
        <taxon>Bacillati</taxon>
        <taxon>Cyanobacteriota</taxon>
        <taxon>Cyanophyceae</taxon>
        <taxon>Oscillatoriophycideae</taxon>
        <taxon>Chroococcales</taxon>
        <taxon>Aphanothecaceae</taxon>
        <taxon>Crocosphaera</taxon>
        <taxon>Crocosphaera chwakensis</taxon>
    </lineage>
</organism>
<reference evidence="1 2" key="1">
    <citation type="submission" date="2007-03" db="EMBL/GenBank/DDBJ databases">
        <authorList>
            <person name="Stal L."/>
            <person name="Ferriera S."/>
            <person name="Johnson J."/>
            <person name="Kravitz S."/>
            <person name="Beeson K."/>
            <person name="Sutton G."/>
            <person name="Rogers Y.-H."/>
            <person name="Friedman R."/>
            <person name="Frazier M."/>
            <person name="Venter J.C."/>
        </authorList>
    </citation>
    <scope>NUCLEOTIDE SEQUENCE [LARGE SCALE GENOMIC DNA]</scope>
    <source>
        <strain evidence="1 2">CCY0110</strain>
    </source>
</reference>
<comment type="caution">
    <text evidence="1">The sequence shown here is derived from an EMBL/GenBank/DDBJ whole genome shotgun (WGS) entry which is preliminary data.</text>
</comment>
<dbReference type="EMBL" id="AAXW01000029">
    <property type="protein sequence ID" value="EAZ90176.1"/>
    <property type="molecule type" value="Genomic_DNA"/>
</dbReference>
<dbReference type="RefSeq" id="WP_008276703.1">
    <property type="nucleotide sequence ID" value="NZ_AAXW01000029.1"/>
</dbReference>
<proteinExistence type="predicted"/>
<protein>
    <submittedName>
        <fullName evidence="1">Uncharacterized protein</fullName>
    </submittedName>
</protein>
<dbReference type="AlphaFoldDB" id="A3ITJ5"/>
<evidence type="ECO:0000313" key="2">
    <source>
        <dbReference type="Proteomes" id="UP000003781"/>
    </source>
</evidence>
<accession>A3ITJ5</accession>
<dbReference type="Proteomes" id="UP000003781">
    <property type="component" value="Unassembled WGS sequence"/>
</dbReference>
<keyword evidence="2" id="KW-1185">Reference proteome</keyword>
<sequence>MFQLKIILLAIVTFMASLQFQVMSADALALSQPLTVETMGISKLFSVTLIS</sequence>